<organism evidence="1 2">
    <name type="scientific">Citrobacter amalonaticus</name>
    <dbReference type="NCBI Taxonomy" id="35703"/>
    <lineage>
        <taxon>Bacteria</taxon>
        <taxon>Pseudomonadati</taxon>
        <taxon>Pseudomonadota</taxon>
        <taxon>Gammaproteobacteria</taxon>
        <taxon>Enterobacterales</taxon>
        <taxon>Enterobacteriaceae</taxon>
        <taxon>Citrobacter</taxon>
    </lineage>
</organism>
<comment type="caution">
    <text evidence="1">The sequence shown here is derived from an EMBL/GenBank/DDBJ whole genome shotgun (WGS) entry which is preliminary data.</text>
</comment>
<proteinExistence type="predicted"/>
<dbReference type="AlphaFoldDB" id="A0A2S4RPZ2"/>
<dbReference type="Proteomes" id="UP000237003">
    <property type="component" value="Unassembled WGS sequence"/>
</dbReference>
<evidence type="ECO:0000313" key="1">
    <source>
        <dbReference type="EMBL" id="POU59110.1"/>
    </source>
</evidence>
<sequence length="300" mass="32794">MPIPVEFVCTAANPVISDEMRVRIVNANIQNASVQKETSFIRTLDMGGAEPVGGVSEMHSALEKSVSITQYIYNASVYMGVAIRDFYNVNNTTITKHTCSSENPQILPISCPQLSSSLIGGNWYNQLYKYVMVRESQPFSVFFKADPTQSKTIELSVTTRMSSKVTVSGYGTFTLNDFVVTDEYSCRFSNPLTFNYPDVIEMGVVKHGETAAADFILEYGGYVGALPNTELTITHNMGGKPLMLGGYNISLQLPDGTPYVFGEPIKPLVKTMLKVYASPEAATPATGPQSAEINITHSFN</sequence>
<dbReference type="EMBL" id="PQLX01000020">
    <property type="protein sequence ID" value="POU59110.1"/>
    <property type="molecule type" value="Genomic_DNA"/>
</dbReference>
<name>A0A2S4RPZ2_CITAM</name>
<evidence type="ECO:0000313" key="2">
    <source>
        <dbReference type="Proteomes" id="UP000237003"/>
    </source>
</evidence>
<protein>
    <submittedName>
        <fullName evidence="1">Uncharacterized protein</fullName>
    </submittedName>
</protein>
<accession>A0A2S4RPZ2</accession>
<gene>
    <name evidence="1" type="ORF">C3430_26920</name>
</gene>
<reference evidence="1 2" key="1">
    <citation type="submission" date="2018-01" db="EMBL/GenBank/DDBJ databases">
        <title>Complete genome sequences of 14 Citrobacter spp. isolated from plant in Canada.</title>
        <authorList>
            <person name="Bhandare S.G."/>
            <person name="Colavecchio A."/>
            <person name="Jeukens J."/>
            <person name="Emond-Rheault J.-G."/>
            <person name="Freschi L."/>
            <person name="Hamel J."/>
            <person name="Kukavica-Ibrulj I."/>
            <person name="Levesque R."/>
            <person name="Goodridge L."/>
        </authorList>
    </citation>
    <scope>NUCLEOTIDE SEQUENCE [LARGE SCALE GENOMIC DNA]</scope>
    <source>
        <strain evidence="1 2">S1285</strain>
    </source>
</reference>